<evidence type="ECO:0000259" key="6">
    <source>
        <dbReference type="Pfam" id="PF04893"/>
    </source>
</evidence>
<feature type="transmembrane region" description="Helical" evidence="5">
    <location>
        <begin position="39"/>
        <end position="59"/>
    </location>
</feature>
<feature type="transmembrane region" description="Helical" evidence="5">
    <location>
        <begin position="188"/>
        <end position="208"/>
    </location>
</feature>
<keyword evidence="3 5" id="KW-1133">Transmembrane helix</keyword>
<evidence type="ECO:0000313" key="8">
    <source>
        <dbReference type="Proteomes" id="UP000661894"/>
    </source>
</evidence>
<feature type="transmembrane region" description="Helical" evidence="5">
    <location>
        <begin position="125"/>
        <end position="150"/>
    </location>
</feature>
<evidence type="ECO:0000256" key="5">
    <source>
        <dbReference type="SAM" id="Phobius"/>
    </source>
</evidence>
<dbReference type="Proteomes" id="UP000661894">
    <property type="component" value="Unassembled WGS sequence"/>
</dbReference>
<protein>
    <submittedName>
        <fullName evidence="7">YIP1 family protein</fullName>
    </submittedName>
</protein>
<evidence type="ECO:0000256" key="3">
    <source>
        <dbReference type="ARBA" id="ARBA00022989"/>
    </source>
</evidence>
<feature type="domain" description="Yip1" evidence="6">
    <location>
        <begin position="20"/>
        <end position="200"/>
    </location>
</feature>
<dbReference type="InterPro" id="IPR006977">
    <property type="entry name" value="Yip1_dom"/>
</dbReference>
<sequence>MTAAPAPAPAAVRAPLLVVLGSPSRLFASLDRDGAARPVVLLLLAVLPLAPLLTGVVAGDALAREFAGNPETVELVPNAPFIAVALGVAALVLQLVLLLMHLLVFSLSVRVAGTEASVRRITTAWLFAILPLVLRQVVISGVTLVAGADWYAERSWLVQMADPFLVWTAVLLFLACRRALGLGRTASVVVTFLSSFVGLLSPLAEAVLG</sequence>
<reference evidence="7 8" key="1">
    <citation type="submission" date="2020-08" db="EMBL/GenBank/DDBJ databases">
        <title>A Genomic Blueprint of the Chicken Gut Microbiome.</title>
        <authorList>
            <person name="Gilroy R."/>
            <person name="Ravi A."/>
            <person name="Getino M."/>
            <person name="Pursley I."/>
            <person name="Horton D.L."/>
            <person name="Alikhan N.-F."/>
            <person name="Baker D."/>
            <person name="Gharbi K."/>
            <person name="Hall N."/>
            <person name="Watson M."/>
            <person name="Adriaenssens E.M."/>
            <person name="Foster-Nyarko E."/>
            <person name="Jarju S."/>
            <person name="Secka A."/>
            <person name="Antonio M."/>
            <person name="Oren A."/>
            <person name="Chaudhuri R."/>
            <person name="La Ragione R.M."/>
            <person name="Hildebrand F."/>
            <person name="Pallen M.J."/>
        </authorList>
    </citation>
    <scope>NUCLEOTIDE SEQUENCE [LARGE SCALE GENOMIC DNA]</scope>
    <source>
        <strain evidence="7 8">Sa1BUA1</strain>
    </source>
</reference>
<feature type="transmembrane region" description="Helical" evidence="5">
    <location>
        <begin position="79"/>
        <end position="104"/>
    </location>
</feature>
<evidence type="ECO:0000256" key="4">
    <source>
        <dbReference type="ARBA" id="ARBA00023136"/>
    </source>
</evidence>
<evidence type="ECO:0000256" key="1">
    <source>
        <dbReference type="ARBA" id="ARBA00004141"/>
    </source>
</evidence>
<dbReference type="RefSeq" id="WP_251839732.1">
    <property type="nucleotide sequence ID" value="NZ_JACSPO010000004.1"/>
</dbReference>
<keyword evidence="4 5" id="KW-0472">Membrane</keyword>
<dbReference type="Pfam" id="PF04893">
    <property type="entry name" value="Yip1"/>
    <property type="match status" value="1"/>
</dbReference>
<keyword evidence="2 5" id="KW-0812">Transmembrane</keyword>
<evidence type="ECO:0000256" key="2">
    <source>
        <dbReference type="ARBA" id="ARBA00022692"/>
    </source>
</evidence>
<comment type="caution">
    <text evidence="7">The sequence shown here is derived from an EMBL/GenBank/DDBJ whole genome shotgun (WGS) entry which is preliminary data.</text>
</comment>
<dbReference type="EMBL" id="JACSPO010000004">
    <property type="protein sequence ID" value="MBD8062628.1"/>
    <property type="molecule type" value="Genomic_DNA"/>
</dbReference>
<feature type="transmembrane region" description="Helical" evidence="5">
    <location>
        <begin position="156"/>
        <end position="176"/>
    </location>
</feature>
<comment type="subcellular location">
    <subcellularLocation>
        <location evidence="1">Membrane</location>
        <topology evidence="1">Multi-pass membrane protein</topology>
    </subcellularLocation>
</comment>
<evidence type="ECO:0000313" key="7">
    <source>
        <dbReference type="EMBL" id="MBD8062628.1"/>
    </source>
</evidence>
<keyword evidence="8" id="KW-1185">Reference proteome</keyword>
<proteinExistence type="predicted"/>
<organism evidence="7 8">
    <name type="scientific">Oceanitalea stevensii</name>
    <dbReference type="NCBI Taxonomy" id="2763072"/>
    <lineage>
        <taxon>Bacteria</taxon>
        <taxon>Bacillati</taxon>
        <taxon>Actinomycetota</taxon>
        <taxon>Actinomycetes</taxon>
        <taxon>Micrococcales</taxon>
        <taxon>Bogoriellaceae</taxon>
        <taxon>Georgenia</taxon>
    </lineage>
</organism>
<accession>A0ABR8Z2S4</accession>
<name>A0ABR8Z2S4_9MICO</name>
<feature type="transmembrane region" description="Helical" evidence="5">
    <location>
        <begin position="6"/>
        <end position="27"/>
    </location>
</feature>
<gene>
    <name evidence="7" type="ORF">H9624_09855</name>
</gene>